<name>A0A4P8IK43_9FIRM</name>
<gene>
    <name evidence="2" type="ORF">AR1Y2_2949</name>
</gene>
<dbReference type="InterPro" id="IPR056937">
    <property type="entry name" value="YqbQ/XkdQ"/>
</dbReference>
<dbReference type="EMBL" id="CP040058">
    <property type="protein sequence ID" value="QCP36403.1"/>
    <property type="molecule type" value="Genomic_DNA"/>
</dbReference>
<dbReference type="KEGG" id="arf:AR1Y2_2949"/>
<evidence type="ECO:0000313" key="2">
    <source>
        <dbReference type="EMBL" id="QCP36403.1"/>
    </source>
</evidence>
<dbReference type="AlphaFoldDB" id="A0A4P8IK43"/>
<dbReference type="Pfam" id="PF24032">
    <property type="entry name" value="YQBQ"/>
    <property type="match status" value="1"/>
</dbReference>
<feature type="domain" description="YqbQ/XkdQ" evidence="1">
    <location>
        <begin position="61"/>
        <end position="333"/>
    </location>
</feature>
<dbReference type="Proteomes" id="UP000298653">
    <property type="component" value="Chromosome"/>
</dbReference>
<dbReference type="OrthoDB" id="2933491at2"/>
<accession>A0A4P8IK43</accession>
<organism evidence="2 3">
    <name type="scientific">Anaerostipes rhamnosivorans</name>
    <dbReference type="NCBI Taxonomy" id="1229621"/>
    <lineage>
        <taxon>Bacteria</taxon>
        <taxon>Bacillati</taxon>
        <taxon>Bacillota</taxon>
        <taxon>Clostridia</taxon>
        <taxon>Lachnospirales</taxon>
        <taxon>Lachnospiraceae</taxon>
        <taxon>Anaerostipes</taxon>
    </lineage>
</organism>
<evidence type="ECO:0000313" key="3">
    <source>
        <dbReference type="Proteomes" id="UP000298653"/>
    </source>
</evidence>
<evidence type="ECO:0000259" key="1">
    <source>
        <dbReference type="Pfam" id="PF24032"/>
    </source>
</evidence>
<protein>
    <submittedName>
        <fullName evidence="2">Phage-like element PBSX protein xkdQ</fullName>
    </submittedName>
</protein>
<dbReference type="RefSeq" id="WP_137329641.1">
    <property type="nucleotide sequence ID" value="NZ_CP040058.1"/>
</dbReference>
<keyword evidence="3" id="KW-1185">Reference proteome</keyword>
<sequence length="335" mass="38145">MEGTLQNPIYKCTIKTKKAVYNVSKILTGLTVTQNQDDLAQGVTITIPNIKDKKKYLYNNITVRDTLILSCKTGKHYKEIFRGTIWEKDYTSDVTKDLSLTAYDRLIYLQNTKDNFFFAKGKSTKSILQTICKRWGVKLDFQYKNIKHKRTIIREVNVSDAIIAVLNEVKKKTGTKYVISFEGGALTVKKRGTNTKIYTINKKESALTENTKVTMDGVITKVAIYREQESQSTKEQPPKKVTVVKGDTKKYGTLQEIIMRDSDDKKTVHAKKEAKEILKEHGKPKYERTLEAVNNPYVRKGHKIKSNAGALAGYYIVVGVEHDCLNGKMKLEVEK</sequence>
<reference evidence="2 3" key="1">
    <citation type="submission" date="2019-05" db="EMBL/GenBank/DDBJ databases">
        <title>Complete genome sequencing of Anaerostipes rhamnosivorans.</title>
        <authorList>
            <person name="Bui T.P.N."/>
            <person name="de Vos W.M."/>
        </authorList>
    </citation>
    <scope>NUCLEOTIDE SEQUENCE [LARGE SCALE GENOMIC DNA]</scope>
    <source>
        <strain evidence="2 3">1y2</strain>
    </source>
</reference>
<proteinExistence type="predicted"/>